<dbReference type="EMBL" id="MN988525">
    <property type="protein sequence ID" value="QIG72922.1"/>
    <property type="molecule type" value="Genomic_DNA"/>
</dbReference>
<reference evidence="1 2" key="1">
    <citation type="submission" date="2020-01" db="EMBL/GenBank/DDBJ databases">
        <title>Patterns of diversity and host range of bacteriophage communities associated with bean-nodulatin bacteria.</title>
        <authorList>
            <person name="Vann Cauwenberghe J."/>
            <person name="Santamaria R.I."/>
            <person name="Bustos P."/>
            <person name="Juarez S."/>
            <person name="Gonzalez V."/>
        </authorList>
    </citation>
    <scope>NUCLEOTIDE SEQUENCE [LARGE SCALE GENOMIC DNA]</scope>
    <source>
        <strain evidence="2">RHph</strain>
    </source>
</reference>
<gene>
    <name evidence="1" type="ORF">EVB97_384</name>
</gene>
<sequence length="33" mass="3589">MSNKVYYNSYNKNNANAISCGMSCDNKEGPGIT</sequence>
<name>A0A7S5R8E7_9CAUD</name>
<dbReference type="Proteomes" id="UP000655883">
    <property type="component" value="Segment"/>
</dbReference>
<proteinExistence type="predicted"/>
<accession>A0A7S5R8E7</accession>
<evidence type="ECO:0000313" key="2">
    <source>
        <dbReference type="Proteomes" id="UP000655883"/>
    </source>
</evidence>
<evidence type="ECO:0000313" key="1">
    <source>
        <dbReference type="EMBL" id="QIG72922.1"/>
    </source>
</evidence>
<protein>
    <submittedName>
        <fullName evidence="1">Uncharacterized protein</fullName>
    </submittedName>
</protein>
<keyword evidence="2" id="KW-1185">Reference proteome</keyword>
<organism evidence="1 2">
    <name type="scientific">Rhizobium phage RHph_Y65</name>
    <dbReference type="NCBI Taxonomy" id="2509785"/>
    <lineage>
        <taxon>Viruses</taxon>
        <taxon>Duplodnaviria</taxon>
        <taxon>Heunggongvirae</taxon>
        <taxon>Uroviricota</taxon>
        <taxon>Caudoviricetes</taxon>
        <taxon>Kleczkowskaviridae</taxon>
        <taxon>Cuauhnahuacvirus</taxon>
        <taxon>Cuauhnahuacvirus Y65</taxon>
    </lineage>
</organism>